<evidence type="ECO:0000256" key="1">
    <source>
        <dbReference type="SAM" id="SignalP"/>
    </source>
</evidence>
<gene>
    <name evidence="2" type="ORF">SAMN05216553_10547</name>
</gene>
<name>A0A1G7R130_9PSEU</name>
<keyword evidence="1" id="KW-0732">Signal</keyword>
<accession>A0A1G7R130</accession>
<feature type="signal peptide" evidence="1">
    <location>
        <begin position="1"/>
        <end position="25"/>
    </location>
</feature>
<evidence type="ECO:0008006" key="4">
    <source>
        <dbReference type="Google" id="ProtNLM"/>
    </source>
</evidence>
<feature type="chain" id="PRO_5011591697" description="Small secreted domain" evidence="1">
    <location>
        <begin position="26"/>
        <end position="90"/>
    </location>
</feature>
<dbReference type="OrthoDB" id="3699148at2"/>
<organism evidence="2 3">
    <name type="scientific">Lentzea fradiae</name>
    <dbReference type="NCBI Taxonomy" id="200378"/>
    <lineage>
        <taxon>Bacteria</taxon>
        <taxon>Bacillati</taxon>
        <taxon>Actinomycetota</taxon>
        <taxon>Actinomycetes</taxon>
        <taxon>Pseudonocardiales</taxon>
        <taxon>Pseudonocardiaceae</taxon>
        <taxon>Lentzea</taxon>
    </lineage>
</organism>
<dbReference type="Proteomes" id="UP000199623">
    <property type="component" value="Unassembled WGS sequence"/>
</dbReference>
<proteinExistence type="predicted"/>
<sequence length="90" mass="9638">MELKKFVAAAAVGVGFLMVGTPAFAGGEYDHTVRVSDFEYEHNHQVGLVNMNESDILSDINLCHLDVNVIAIPLLSGNDSGSCVNSEIDD</sequence>
<protein>
    <recommendedName>
        <fullName evidence="4">Small secreted domain</fullName>
    </recommendedName>
</protein>
<dbReference type="RefSeq" id="WP_090048729.1">
    <property type="nucleotide sequence ID" value="NZ_FNCC01000005.1"/>
</dbReference>
<dbReference type="AlphaFoldDB" id="A0A1G7R130"/>
<evidence type="ECO:0000313" key="3">
    <source>
        <dbReference type="Proteomes" id="UP000199623"/>
    </source>
</evidence>
<keyword evidence="3" id="KW-1185">Reference proteome</keyword>
<reference evidence="3" key="1">
    <citation type="submission" date="2016-10" db="EMBL/GenBank/DDBJ databases">
        <authorList>
            <person name="Varghese N."/>
            <person name="Submissions S."/>
        </authorList>
    </citation>
    <scope>NUCLEOTIDE SEQUENCE [LARGE SCALE GENOMIC DNA]</scope>
    <source>
        <strain evidence="3">CGMCC 4.3506</strain>
    </source>
</reference>
<evidence type="ECO:0000313" key="2">
    <source>
        <dbReference type="EMBL" id="SDG04437.1"/>
    </source>
</evidence>
<dbReference type="EMBL" id="FNCC01000005">
    <property type="protein sequence ID" value="SDG04437.1"/>
    <property type="molecule type" value="Genomic_DNA"/>
</dbReference>